<dbReference type="EMBL" id="BT122517">
    <property type="protein sequence ID" value="ADE75890.1"/>
    <property type="molecule type" value="mRNA"/>
</dbReference>
<evidence type="ECO:0000256" key="5">
    <source>
        <dbReference type="ARBA" id="ARBA00023315"/>
    </source>
</evidence>
<keyword evidence="2" id="KW-0441">Lipid A biosynthesis</keyword>
<evidence type="ECO:0000256" key="2">
    <source>
        <dbReference type="ARBA" id="ARBA00022556"/>
    </source>
</evidence>
<dbReference type="PANTHER" id="PTHR43378:SF2">
    <property type="entry name" value="UDP-3-O-ACYLGLUCOSAMINE N-ACYLTRANSFERASE 1, MITOCHONDRIAL-RELATED"/>
    <property type="match status" value="1"/>
</dbReference>
<evidence type="ECO:0000256" key="1">
    <source>
        <dbReference type="ARBA" id="ARBA00022516"/>
    </source>
</evidence>
<sequence>MTGTMRDASLHFIRRYHSSTAITGIGHKLYTYRFRTRNLLPSESWQGRGNQGHNYNGNLRCSARPFSGRPADDGSTNSRTGAASLSDGCVDGMDFAEPKRWSRGGGLFDVSAHIDPTAIIESGAVVQAHAKLGPNAHVGSGSVVGPSVSIGSSTRIGYNVSLQNCSIGDFCIIHNGVCIGQDGFGHFVDEQGIVVKKPQLLYAKIGNHVELGANACIDRGSWRDTEVGDHPKIDNLVQIGHNVVIGRCCMLCGQVGVAGSVTMGDYVVLGGKSGVTDHVSIVSKVRLAAKSCVTRNIVEPGDYAGFPAVPIREWRKSIIALRKIEREPKLWSHDDS</sequence>
<dbReference type="GO" id="GO:0016020">
    <property type="term" value="C:membrane"/>
    <property type="evidence" value="ECO:0007669"/>
    <property type="project" value="GOC"/>
</dbReference>
<dbReference type="Gene3D" id="2.160.10.10">
    <property type="entry name" value="Hexapeptide repeat proteins"/>
    <property type="match status" value="1"/>
</dbReference>
<dbReference type="CDD" id="cd03352">
    <property type="entry name" value="LbH_LpxD"/>
    <property type="match status" value="1"/>
</dbReference>
<proteinExistence type="evidence at transcript level"/>
<feature type="compositionally biased region" description="Polar residues" evidence="6">
    <location>
        <begin position="74"/>
        <end position="83"/>
    </location>
</feature>
<feature type="compositionally biased region" description="Polar residues" evidence="6">
    <location>
        <begin position="42"/>
        <end position="59"/>
    </location>
</feature>
<dbReference type="InterPro" id="IPR007691">
    <property type="entry name" value="LpxD"/>
</dbReference>
<keyword evidence="3" id="KW-0808">Transferase</keyword>
<dbReference type="InterPro" id="IPR018357">
    <property type="entry name" value="Hexapep_transf_CS"/>
</dbReference>
<dbReference type="NCBIfam" id="NF002060">
    <property type="entry name" value="PRK00892.1"/>
    <property type="match status" value="1"/>
</dbReference>
<evidence type="ECO:0000313" key="7">
    <source>
        <dbReference type="EMBL" id="ADE75890.1"/>
    </source>
</evidence>
<keyword evidence="5" id="KW-0012">Acyltransferase</keyword>
<reference evidence="7" key="1">
    <citation type="submission" date="2010-04" db="EMBL/GenBank/DDBJ databases">
        <authorList>
            <person name="Reid K.E."/>
            <person name="Liao N."/>
            <person name="Chan S."/>
            <person name="Docking R."/>
            <person name="Taylor G."/>
            <person name="Moore R."/>
            <person name="Mayo M."/>
            <person name="Munro S."/>
            <person name="King J."/>
            <person name="Yanchuk A."/>
            <person name="Holt R."/>
            <person name="Jones S."/>
            <person name="Marra M."/>
            <person name="Ritland C.E."/>
            <person name="Ritland K."/>
            <person name="Bohlmann J."/>
        </authorList>
    </citation>
    <scope>NUCLEOTIDE SEQUENCE</scope>
    <source>
        <tissue evidence="7">Buds collected with no treatment. Collection October 2007</tissue>
    </source>
</reference>
<dbReference type="PROSITE" id="PS00101">
    <property type="entry name" value="HEXAPEP_TRANSFERASES"/>
    <property type="match status" value="1"/>
</dbReference>
<evidence type="ECO:0008006" key="8">
    <source>
        <dbReference type="Google" id="ProtNLM"/>
    </source>
</evidence>
<dbReference type="InterPro" id="IPR011004">
    <property type="entry name" value="Trimer_LpxA-like_sf"/>
</dbReference>
<evidence type="ECO:0000256" key="3">
    <source>
        <dbReference type="ARBA" id="ARBA00022679"/>
    </source>
</evidence>
<protein>
    <recommendedName>
        <fullName evidence="8">UDP-3-O-[3-hydroxymyristoyl] glucosamine N-acyltransferase non-repeat region domain-containing protein</fullName>
    </recommendedName>
</protein>
<dbReference type="SUPFAM" id="SSF51161">
    <property type="entry name" value="Trimeric LpxA-like enzymes"/>
    <property type="match status" value="1"/>
</dbReference>
<evidence type="ECO:0000256" key="4">
    <source>
        <dbReference type="ARBA" id="ARBA00023098"/>
    </source>
</evidence>
<dbReference type="GO" id="GO:0016410">
    <property type="term" value="F:N-acyltransferase activity"/>
    <property type="evidence" value="ECO:0007669"/>
    <property type="project" value="InterPro"/>
</dbReference>
<dbReference type="PANTHER" id="PTHR43378">
    <property type="entry name" value="UDP-3-O-ACYLGLUCOSAMINE N-ACYLTRANSFERASE"/>
    <property type="match status" value="1"/>
</dbReference>
<evidence type="ECO:0000256" key="6">
    <source>
        <dbReference type="SAM" id="MobiDB-lite"/>
    </source>
</evidence>
<dbReference type="AlphaFoldDB" id="D5A8M1"/>
<dbReference type="GO" id="GO:0009245">
    <property type="term" value="P:lipid A biosynthetic process"/>
    <property type="evidence" value="ECO:0007669"/>
    <property type="project" value="UniProtKB-KW"/>
</dbReference>
<keyword evidence="4" id="KW-0443">Lipid metabolism</keyword>
<accession>D5A8M1</accession>
<name>D5A8M1_PICSI</name>
<keyword evidence="1" id="KW-0444">Lipid biosynthesis</keyword>
<feature type="region of interest" description="Disordered" evidence="6">
    <location>
        <begin position="42"/>
        <end position="83"/>
    </location>
</feature>
<organism evidence="7">
    <name type="scientific">Picea sitchensis</name>
    <name type="common">Sitka spruce</name>
    <name type="synonym">Pinus sitchensis</name>
    <dbReference type="NCBI Taxonomy" id="3332"/>
    <lineage>
        <taxon>Eukaryota</taxon>
        <taxon>Viridiplantae</taxon>
        <taxon>Streptophyta</taxon>
        <taxon>Embryophyta</taxon>
        <taxon>Tracheophyta</taxon>
        <taxon>Spermatophyta</taxon>
        <taxon>Pinopsida</taxon>
        <taxon>Pinidae</taxon>
        <taxon>Conifers I</taxon>
        <taxon>Pinales</taxon>
        <taxon>Pinaceae</taxon>
        <taxon>Picea</taxon>
    </lineage>
</organism>